<dbReference type="SMART" id="SM00421">
    <property type="entry name" value="HTH_LUXR"/>
    <property type="match status" value="1"/>
</dbReference>
<dbReference type="InterPro" id="IPR051797">
    <property type="entry name" value="TrmB-like"/>
</dbReference>
<dbReference type="PANTHER" id="PTHR34293:SF1">
    <property type="entry name" value="HTH-TYPE TRANSCRIPTIONAL REGULATOR TRMBL2"/>
    <property type="match status" value="1"/>
</dbReference>
<dbReference type="InterPro" id="IPR000792">
    <property type="entry name" value="Tscrpt_reg_LuxR_C"/>
</dbReference>
<evidence type="ECO:0000313" key="2">
    <source>
        <dbReference type="EMBL" id="MFD2757333.1"/>
    </source>
</evidence>
<sequence length="327" mass="36526">MLSQHATTLYEHVSSQADATIERASVSLGLRITEVEAAWQELLERRLIMPAYEGADTCIAVAPEVALVQLVDDDERRIQELRTQVAEQRSELLPLAPLYREARDGLLATSQVEIVDDRDTVQRLILDFGRRVTSEVLIAQPGRGATVELQDESDVKDRELLEAGVARRTLMHDRRRDHVPTVRSVERLSELGAEFRTVPVLPVRMLVFDRNKAIVSRHRTKNDPAALIIRDPDVAMVFARLFDTAWDYATPFEVCPEAETAADAVRLSATQQAILEGLAAGMTDEALAGRLQLSVRTCRRHISTLFELLGAESRFQAGALAARRGWL</sequence>
<reference evidence="3" key="1">
    <citation type="journal article" date="2019" name="Int. J. Syst. Evol. Microbiol.">
        <title>The Global Catalogue of Microorganisms (GCM) 10K type strain sequencing project: providing services to taxonomists for standard genome sequencing and annotation.</title>
        <authorList>
            <consortium name="The Broad Institute Genomics Platform"/>
            <consortium name="The Broad Institute Genome Sequencing Center for Infectious Disease"/>
            <person name="Wu L."/>
            <person name="Ma J."/>
        </authorList>
    </citation>
    <scope>NUCLEOTIDE SEQUENCE [LARGE SCALE GENOMIC DNA]</scope>
    <source>
        <strain evidence="3">TISTR 1514</strain>
    </source>
</reference>
<dbReference type="Pfam" id="PF00196">
    <property type="entry name" value="GerE"/>
    <property type="match status" value="1"/>
</dbReference>
<name>A0ABW5UWJ3_9MICO</name>
<dbReference type="InterPro" id="IPR036388">
    <property type="entry name" value="WH-like_DNA-bd_sf"/>
</dbReference>
<dbReference type="PROSITE" id="PS50043">
    <property type="entry name" value="HTH_LUXR_2"/>
    <property type="match status" value="1"/>
</dbReference>
<organism evidence="2 3">
    <name type="scientific">Gulosibacter faecalis</name>
    <dbReference type="NCBI Taxonomy" id="272240"/>
    <lineage>
        <taxon>Bacteria</taxon>
        <taxon>Bacillati</taxon>
        <taxon>Actinomycetota</taxon>
        <taxon>Actinomycetes</taxon>
        <taxon>Micrococcales</taxon>
        <taxon>Microbacteriaceae</taxon>
        <taxon>Gulosibacter</taxon>
    </lineage>
</organism>
<dbReference type="RefSeq" id="WP_019617879.1">
    <property type="nucleotide sequence ID" value="NZ_JBHUNE010000003.1"/>
</dbReference>
<dbReference type="InterPro" id="IPR016032">
    <property type="entry name" value="Sig_transdc_resp-reg_C-effctor"/>
</dbReference>
<gene>
    <name evidence="2" type="ORF">ACFSW7_02950</name>
</gene>
<proteinExistence type="predicted"/>
<evidence type="ECO:0000259" key="1">
    <source>
        <dbReference type="PROSITE" id="PS50043"/>
    </source>
</evidence>
<dbReference type="PANTHER" id="PTHR34293">
    <property type="entry name" value="HTH-TYPE TRANSCRIPTIONAL REGULATOR TRMBL2"/>
    <property type="match status" value="1"/>
</dbReference>
<feature type="domain" description="HTH luxR-type" evidence="1">
    <location>
        <begin position="260"/>
        <end position="325"/>
    </location>
</feature>
<protein>
    <submittedName>
        <fullName evidence="2">LuxR C-terminal-related transcriptional regulator</fullName>
    </submittedName>
</protein>
<keyword evidence="3" id="KW-1185">Reference proteome</keyword>
<comment type="caution">
    <text evidence="2">The sequence shown here is derived from an EMBL/GenBank/DDBJ whole genome shotgun (WGS) entry which is preliminary data.</text>
</comment>
<accession>A0ABW5UWJ3</accession>
<dbReference type="Gene3D" id="1.10.10.10">
    <property type="entry name" value="Winged helix-like DNA-binding domain superfamily/Winged helix DNA-binding domain"/>
    <property type="match status" value="1"/>
</dbReference>
<evidence type="ECO:0000313" key="3">
    <source>
        <dbReference type="Proteomes" id="UP001597492"/>
    </source>
</evidence>
<dbReference type="SUPFAM" id="SSF46894">
    <property type="entry name" value="C-terminal effector domain of the bipartite response regulators"/>
    <property type="match status" value="1"/>
</dbReference>
<dbReference type="CDD" id="cd06170">
    <property type="entry name" value="LuxR_C_like"/>
    <property type="match status" value="1"/>
</dbReference>
<dbReference type="EMBL" id="JBHUNE010000003">
    <property type="protein sequence ID" value="MFD2757333.1"/>
    <property type="molecule type" value="Genomic_DNA"/>
</dbReference>
<dbReference type="Proteomes" id="UP001597492">
    <property type="component" value="Unassembled WGS sequence"/>
</dbReference>